<name>A0A084JGY0_9FIRM</name>
<gene>
    <name evidence="2" type="ORF">IO98_18450</name>
</gene>
<dbReference type="STRING" id="29354.IO98_18450"/>
<dbReference type="InterPro" id="IPR036388">
    <property type="entry name" value="WH-like_DNA-bd_sf"/>
</dbReference>
<dbReference type="SUPFAM" id="SSF46785">
    <property type="entry name" value="Winged helix' DNA-binding domain"/>
    <property type="match status" value="1"/>
</dbReference>
<organism evidence="2 3">
    <name type="scientific">Lacrimispora celerecrescens</name>
    <dbReference type="NCBI Taxonomy" id="29354"/>
    <lineage>
        <taxon>Bacteria</taxon>
        <taxon>Bacillati</taxon>
        <taxon>Bacillota</taxon>
        <taxon>Clostridia</taxon>
        <taxon>Lachnospirales</taxon>
        <taxon>Lachnospiraceae</taxon>
        <taxon>Lacrimispora</taxon>
    </lineage>
</organism>
<sequence length="119" mass="13761">MEEIKKEERTLKYHLKLRVYYDERNFGPGMASLMKLVRERGSLSAACQELNMAYSKAWKIINRAEEDLGFSLMEGRRGGENGGTTVLTEEGEKFLNQYLAFAEEAEAAVEELFYKYFPK</sequence>
<feature type="domain" description="HTH lysR-type" evidence="1">
    <location>
        <begin position="37"/>
        <end position="92"/>
    </location>
</feature>
<proteinExistence type="predicted"/>
<evidence type="ECO:0000259" key="1">
    <source>
        <dbReference type="Pfam" id="PF00126"/>
    </source>
</evidence>
<dbReference type="PANTHER" id="PTHR30432">
    <property type="entry name" value="TRANSCRIPTIONAL REGULATOR MODE"/>
    <property type="match status" value="1"/>
</dbReference>
<evidence type="ECO:0000313" key="3">
    <source>
        <dbReference type="Proteomes" id="UP000028525"/>
    </source>
</evidence>
<dbReference type="InterPro" id="IPR051815">
    <property type="entry name" value="Molybdate_resp_trans_reg"/>
</dbReference>
<comment type="caution">
    <text evidence="2">The sequence shown here is derived from an EMBL/GenBank/DDBJ whole genome shotgun (WGS) entry which is preliminary data.</text>
</comment>
<dbReference type="Pfam" id="PF00126">
    <property type="entry name" value="HTH_1"/>
    <property type="match status" value="1"/>
</dbReference>
<dbReference type="InterPro" id="IPR000847">
    <property type="entry name" value="LysR_HTH_N"/>
</dbReference>
<dbReference type="AlphaFoldDB" id="A0A084JGY0"/>
<keyword evidence="3" id="KW-1185">Reference proteome</keyword>
<dbReference type="Gene3D" id="1.10.10.10">
    <property type="entry name" value="Winged helix-like DNA-binding domain superfamily/Winged helix DNA-binding domain"/>
    <property type="match status" value="1"/>
</dbReference>
<dbReference type="EMBL" id="JPME01000025">
    <property type="protein sequence ID" value="KEZ88214.1"/>
    <property type="molecule type" value="Genomic_DNA"/>
</dbReference>
<dbReference type="GO" id="GO:0003700">
    <property type="term" value="F:DNA-binding transcription factor activity"/>
    <property type="evidence" value="ECO:0007669"/>
    <property type="project" value="InterPro"/>
</dbReference>
<dbReference type="InterPro" id="IPR036390">
    <property type="entry name" value="WH_DNA-bd_sf"/>
</dbReference>
<dbReference type="Proteomes" id="UP000028525">
    <property type="component" value="Unassembled WGS sequence"/>
</dbReference>
<dbReference type="OrthoDB" id="285216at2"/>
<reference evidence="2 3" key="1">
    <citation type="submission" date="2014-07" db="EMBL/GenBank/DDBJ databases">
        <title>Draft genome of Clostridium celerecrescens 152B isolated from sediments associated with methane hydrate from Krishna Godavari basin.</title>
        <authorList>
            <person name="Honkalas V.S."/>
            <person name="Dabir A.P."/>
            <person name="Arora P."/>
            <person name="Dhakephalkar P.K."/>
        </authorList>
    </citation>
    <scope>NUCLEOTIDE SEQUENCE [LARGE SCALE GENOMIC DNA]</scope>
    <source>
        <strain evidence="2 3">152B</strain>
    </source>
</reference>
<protein>
    <submittedName>
        <fullName evidence="2">ModE family transcriptional regulator</fullName>
    </submittedName>
</protein>
<dbReference type="RefSeq" id="WP_051835281.1">
    <property type="nucleotide sequence ID" value="NZ_JPME01000025.1"/>
</dbReference>
<dbReference type="PANTHER" id="PTHR30432:SF1">
    <property type="entry name" value="DNA-BINDING TRANSCRIPTIONAL DUAL REGULATOR MODE"/>
    <property type="match status" value="1"/>
</dbReference>
<accession>A0A084JGY0</accession>
<evidence type="ECO:0000313" key="2">
    <source>
        <dbReference type="EMBL" id="KEZ88214.1"/>
    </source>
</evidence>